<organism evidence="3 4">
    <name type="scientific">Zostera marina</name>
    <name type="common">Eelgrass</name>
    <dbReference type="NCBI Taxonomy" id="29655"/>
    <lineage>
        <taxon>Eukaryota</taxon>
        <taxon>Viridiplantae</taxon>
        <taxon>Streptophyta</taxon>
        <taxon>Embryophyta</taxon>
        <taxon>Tracheophyta</taxon>
        <taxon>Spermatophyta</taxon>
        <taxon>Magnoliopsida</taxon>
        <taxon>Liliopsida</taxon>
        <taxon>Zosteraceae</taxon>
        <taxon>Zostera</taxon>
    </lineage>
</organism>
<feature type="compositionally biased region" description="Basic and acidic residues" evidence="1">
    <location>
        <begin position="458"/>
        <end position="478"/>
    </location>
</feature>
<comment type="caution">
    <text evidence="3">The sequence shown here is derived from an EMBL/GenBank/DDBJ whole genome shotgun (WGS) entry which is preliminary data.</text>
</comment>
<sequence>MGMRSLTFRPILLLQPRYFTSIPSSLTQQPDSAVKHLNDEDNKAVGITVWWDFENCHIPTEVSAYKVEGRITSALRASGIKGPVTITAFGNVSELSPATCCALCTTGISLRHVPNSGKNSADKFIMADLVYWVAKNHPPAHFFLITGDRDFASILHRLRMSNYNVLLASRSFGSTALYSAATIVWNWDTLVRGESLVGKHFNYPPDGRYGSWYAHSNASTEGTQMNSDFIRSQPVVEESGKLNYDSYSNRSLPIPKELARRMISQILTSNPKGISINNLFKELHKKQIILDKNHYGYKKLSSLVSSLSDIAIVKPHNGLKYDLMAYPVYKESDHPSPIPDLDDTAYHDEKQLTEPEEESVMLAGESSSLVDETNGTIQVDVLDSNKNNEYDVSMKDGDGVHEPVEKDDTSKQGFFQRIWEKWARVISFPTRKVIDRNSPMDNSGKNDNIEQMPFANDRNSKESEKIQPEGEPDPHHVDSASANKTFSQKSDILQNIHCNDANNSISTESPHYLFSKKDFWNSLEAFLSTPEGLELVSTSTSRNHLIRRLSAQGLLLHNSLTYSDISHLVDLLISDNWVDECRHKAFPFKLKKSVDRSHASSYDHGSEELDGIFSSRQSLSQVSHGFKNPVSERGQRPPETLVQLKAWYCKTFKGNVITKASDLNACFVEQFGNKIDVSSYGHSNIEDLLETCSTNFWNQEENERRRCQMSQHKILSDCQKLVEDCLRERPSGVLLTALKSLFYQKYGYNLDYQRLGYVKLSHMLKIFPGMEVKSNWVVPDLAKLKLAVTETLNSDTGTKKYVDTSTHMEDDSWDELGPLTETRLLENKRKKEELVKSAVSETLNSGTINKKDVNVSALIEVDSWEELGPLIETFMLEKKIKNKEQVESEEIDFSGEEEFRGSETTHRSIKTGERKIQGPLTEIQMLENKRKNENKVELEEIEFSDEESTGSEIHRLTKKGETKIQRKSSLVEILESWNNTKEDEKKMSQANDEFIDCSGRSSLLPADSMPSNTLKTLKPKTSMKDKFISYSNLKTKLVMEDSFVSYSNSSDETAKLTDDVFQWLTQGNLSEQKEK</sequence>
<dbReference type="STRING" id="29655.A0A0K9P3N6"/>
<proteinExistence type="predicted"/>
<feature type="domain" description="HTH OST-type" evidence="2">
    <location>
        <begin position="714"/>
        <end position="788"/>
    </location>
</feature>
<protein>
    <recommendedName>
        <fullName evidence="2">HTH OST-type domain-containing protein</fullName>
    </recommendedName>
</protein>
<dbReference type="OMA" id="GHYKAPL"/>
<dbReference type="CDD" id="cd08824">
    <property type="entry name" value="LOTUS"/>
    <property type="match status" value="1"/>
</dbReference>
<evidence type="ECO:0000256" key="1">
    <source>
        <dbReference type="SAM" id="MobiDB-lite"/>
    </source>
</evidence>
<dbReference type="InterPro" id="IPR041966">
    <property type="entry name" value="LOTUS-like"/>
</dbReference>
<dbReference type="Gene3D" id="3.30.420.610">
    <property type="entry name" value="LOTUS domain-like"/>
    <property type="match status" value="2"/>
</dbReference>
<dbReference type="AlphaFoldDB" id="A0A0K9P3N6"/>
<feature type="region of interest" description="Disordered" evidence="1">
    <location>
        <begin position="434"/>
        <end position="481"/>
    </location>
</feature>
<name>A0A0K9P3N6_ZOSMR</name>
<dbReference type="PROSITE" id="PS51644">
    <property type="entry name" value="HTH_OST"/>
    <property type="match status" value="2"/>
</dbReference>
<accession>A0A0K9P3N6</accession>
<evidence type="ECO:0000313" key="3">
    <source>
        <dbReference type="EMBL" id="KMZ63626.1"/>
    </source>
</evidence>
<dbReference type="InterPro" id="IPR021139">
    <property type="entry name" value="NYN"/>
</dbReference>
<dbReference type="InterPro" id="IPR025605">
    <property type="entry name" value="OST-HTH/LOTUS_dom"/>
</dbReference>
<dbReference type="GO" id="GO:0004540">
    <property type="term" value="F:RNA nuclease activity"/>
    <property type="evidence" value="ECO:0007669"/>
    <property type="project" value="InterPro"/>
</dbReference>
<dbReference type="CDD" id="cd10910">
    <property type="entry name" value="PIN_limkain_b1_N_like"/>
    <property type="match status" value="1"/>
</dbReference>
<dbReference type="Pfam" id="PF01936">
    <property type="entry name" value="NYN"/>
    <property type="match status" value="1"/>
</dbReference>
<dbReference type="GO" id="GO:0010468">
    <property type="term" value="P:regulation of gene expression"/>
    <property type="evidence" value="ECO:0007669"/>
    <property type="project" value="InterPro"/>
</dbReference>
<dbReference type="Proteomes" id="UP000036987">
    <property type="component" value="Unassembled WGS sequence"/>
</dbReference>
<dbReference type="Pfam" id="PF12872">
    <property type="entry name" value="OST-HTH"/>
    <property type="match status" value="3"/>
</dbReference>
<dbReference type="GO" id="GO:0005777">
    <property type="term" value="C:peroxisome"/>
    <property type="evidence" value="ECO:0007669"/>
    <property type="project" value="InterPro"/>
</dbReference>
<reference evidence="4" key="1">
    <citation type="journal article" date="2016" name="Nature">
        <title>The genome of the seagrass Zostera marina reveals angiosperm adaptation to the sea.</title>
        <authorList>
            <person name="Olsen J.L."/>
            <person name="Rouze P."/>
            <person name="Verhelst B."/>
            <person name="Lin Y.-C."/>
            <person name="Bayer T."/>
            <person name="Collen J."/>
            <person name="Dattolo E."/>
            <person name="De Paoli E."/>
            <person name="Dittami S."/>
            <person name="Maumus F."/>
            <person name="Michel G."/>
            <person name="Kersting A."/>
            <person name="Lauritano C."/>
            <person name="Lohaus R."/>
            <person name="Toepel M."/>
            <person name="Tonon T."/>
            <person name="Vanneste K."/>
            <person name="Amirebrahimi M."/>
            <person name="Brakel J."/>
            <person name="Bostroem C."/>
            <person name="Chovatia M."/>
            <person name="Grimwood J."/>
            <person name="Jenkins J.W."/>
            <person name="Jueterbock A."/>
            <person name="Mraz A."/>
            <person name="Stam W.T."/>
            <person name="Tice H."/>
            <person name="Bornberg-Bauer E."/>
            <person name="Green P.J."/>
            <person name="Pearson G.A."/>
            <person name="Procaccini G."/>
            <person name="Duarte C.M."/>
            <person name="Schmutz J."/>
            <person name="Reusch T.B.H."/>
            <person name="Van de Peer Y."/>
        </authorList>
    </citation>
    <scope>NUCLEOTIDE SEQUENCE [LARGE SCALE GENOMIC DNA]</scope>
    <source>
        <strain evidence="4">cv. Finnish</strain>
    </source>
</reference>
<evidence type="ECO:0000313" key="4">
    <source>
        <dbReference type="Proteomes" id="UP000036987"/>
    </source>
</evidence>
<gene>
    <name evidence="3" type="ORF">ZOSMA_3G01070</name>
</gene>
<dbReference type="OrthoDB" id="549353at2759"/>
<dbReference type="EMBL" id="LFYR01001213">
    <property type="protein sequence ID" value="KMZ63626.1"/>
    <property type="molecule type" value="Genomic_DNA"/>
</dbReference>
<dbReference type="Gene3D" id="3.40.50.1010">
    <property type="entry name" value="5'-nuclease"/>
    <property type="match status" value="1"/>
</dbReference>
<feature type="domain" description="HTH OST-type" evidence="2">
    <location>
        <begin position="255"/>
        <end position="329"/>
    </location>
</feature>
<dbReference type="PANTHER" id="PTHR14379:SF6">
    <property type="entry name" value="EMB|CAB71880.1"/>
    <property type="match status" value="1"/>
</dbReference>
<dbReference type="InterPro" id="IPR024768">
    <property type="entry name" value="Marf1"/>
</dbReference>
<keyword evidence="4" id="KW-1185">Reference proteome</keyword>
<dbReference type="PANTHER" id="PTHR14379">
    <property type="entry name" value="LIMKAIN B LKAP"/>
    <property type="match status" value="1"/>
</dbReference>
<evidence type="ECO:0000259" key="2">
    <source>
        <dbReference type="PROSITE" id="PS51644"/>
    </source>
</evidence>